<dbReference type="AlphaFoldDB" id="A0A366MRN4"/>
<dbReference type="SUPFAM" id="SSF46626">
    <property type="entry name" value="Cytochrome c"/>
    <property type="match status" value="1"/>
</dbReference>
<dbReference type="InterPro" id="IPR010538">
    <property type="entry name" value="DHOR"/>
</dbReference>
<sequence>MMLQIQKKLNYKNNTLKRIILLNSLVAIFCTGLFAFNVQDKYISNTKNSKLLLKPINDLNDEEYDKFMLGRSFFTVPWVKAPSITTARDGLGPLFNANSCISCHPNNGRGLLFSSENIASRAIVARLSITSDNSLEHKEVLNKKGYIPEPVYGNQLAINSIFGVDFEGKVNIDFEEKEILFPDGEKQILLKPKYSLKELNYGDFHKNGIVSYRIAQTLNGMGLIDLISDEDIIANEDIDDKNGDGISGKANWVYSNITKKIELGKYTWKASVAFLKEQVAFAASNDIGLTTTIFQDENCTKFQKTCNEAPKAKDIDLPDNRLDAITYYLKNIKSYSPVKTKEYKDGFTLFESISCSKCHISSFKTNLGFEIYPFSDFLLHDMGEELSDGRVEFLANEREWRTAPLWGLALHEKINKEKPRLLHDGRARSFQEAILWHGGEAENAKKAYMNLPKEQREKLIKFLEEL</sequence>
<gene>
    <name evidence="1" type="ORF">CRU91_06195</name>
</gene>
<dbReference type="OrthoDB" id="9805202at2"/>
<accession>A0A366MRN4</accession>
<evidence type="ECO:0000313" key="1">
    <source>
        <dbReference type="EMBL" id="RBQ28958.1"/>
    </source>
</evidence>
<reference evidence="1 2" key="1">
    <citation type="submission" date="2017-10" db="EMBL/GenBank/DDBJ databases">
        <title>Genomics of the genus Arcobacter.</title>
        <authorList>
            <person name="Perez-Cataluna A."/>
            <person name="Figueras M.J."/>
        </authorList>
    </citation>
    <scope>NUCLEOTIDE SEQUENCE [LARGE SCALE GENOMIC DNA]</scope>
    <source>
        <strain evidence="1 2">CECT 9230</strain>
    </source>
</reference>
<dbReference type="GO" id="GO:0004130">
    <property type="term" value="F:cytochrome-c peroxidase activity"/>
    <property type="evidence" value="ECO:0007669"/>
    <property type="project" value="TreeGrafter"/>
</dbReference>
<protein>
    <submittedName>
        <fullName evidence="1">Thiol oxidoreductase</fullName>
    </submittedName>
</protein>
<dbReference type="InterPro" id="IPR051395">
    <property type="entry name" value="Cytochrome_c_Peroxidase/MauG"/>
</dbReference>
<dbReference type="Proteomes" id="UP000252669">
    <property type="component" value="Unassembled WGS sequence"/>
</dbReference>
<dbReference type="Gene3D" id="1.10.760.10">
    <property type="entry name" value="Cytochrome c-like domain"/>
    <property type="match status" value="1"/>
</dbReference>
<dbReference type="GO" id="GO:0020037">
    <property type="term" value="F:heme binding"/>
    <property type="evidence" value="ECO:0007669"/>
    <property type="project" value="InterPro"/>
</dbReference>
<dbReference type="Pfam" id="PF06537">
    <property type="entry name" value="DHOR"/>
    <property type="match status" value="1"/>
</dbReference>
<name>A0A366MRN4_9BACT</name>
<comment type="caution">
    <text evidence="1">The sequence shown here is derived from an EMBL/GenBank/DDBJ whole genome shotgun (WGS) entry which is preliminary data.</text>
</comment>
<proteinExistence type="predicted"/>
<evidence type="ECO:0000313" key="2">
    <source>
        <dbReference type="Proteomes" id="UP000252669"/>
    </source>
</evidence>
<dbReference type="InterPro" id="IPR036909">
    <property type="entry name" value="Cyt_c-like_dom_sf"/>
</dbReference>
<organism evidence="1 2">
    <name type="scientific">Aliarcobacter vitoriensis</name>
    <dbReference type="NCBI Taxonomy" id="2011099"/>
    <lineage>
        <taxon>Bacteria</taxon>
        <taxon>Pseudomonadati</taxon>
        <taxon>Campylobacterota</taxon>
        <taxon>Epsilonproteobacteria</taxon>
        <taxon>Campylobacterales</taxon>
        <taxon>Arcobacteraceae</taxon>
        <taxon>Aliarcobacter</taxon>
    </lineage>
</organism>
<keyword evidence="2" id="KW-1185">Reference proteome</keyword>
<dbReference type="EMBL" id="PDKB01000009">
    <property type="protein sequence ID" value="RBQ28958.1"/>
    <property type="molecule type" value="Genomic_DNA"/>
</dbReference>
<dbReference type="PANTHER" id="PTHR30600:SF4">
    <property type="entry name" value="CYTOCHROME C DOMAIN-CONTAINING PROTEIN"/>
    <property type="match status" value="1"/>
</dbReference>
<dbReference type="PANTHER" id="PTHR30600">
    <property type="entry name" value="CYTOCHROME C PEROXIDASE-RELATED"/>
    <property type="match status" value="1"/>
</dbReference>
<dbReference type="PIRSF" id="PIRSF028099">
    <property type="entry name" value="DUF1111"/>
    <property type="match status" value="1"/>
</dbReference>
<dbReference type="GO" id="GO:0009055">
    <property type="term" value="F:electron transfer activity"/>
    <property type="evidence" value="ECO:0007669"/>
    <property type="project" value="InterPro"/>
</dbReference>